<sequence length="228" mass="25897">MIKGIGRDYRTRKAMQIITSILCALMFLTMSTDGQADRGELFVVHDPKTDLYGFKDKQGRMVILPQFEHVMVPSEAALFSSKNKEFFVLVPVVKKGKIWRMTREGLLKFETVFFDNGPDYYEEGLSRFIKDGKVGFHDTKGQVVIPPLYDFASPFREGHANVCQGCYAHYPKMPTYPALSSSFCSSMREDMYKSVVGGKWGMIDRQGRVVIPLIHDSWEAMEAAHASQ</sequence>
<gene>
    <name evidence="2" type="ORF">GQ61_06735</name>
</gene>
<dbReference type="KEGG" id="naf:GQ61_06735"/>
<dbReference type="PANTHER" id="PTHR37841">
    <property type="entry name" value="GLR2918 PROTEIN"/>
    <property type="match status" value="1"/>
</dbReference>
<dbReference type="OrthoDB" id="5464673at2"/>
<protein>
    <recommendedName>
        <fullName evidence="4">WG repeat-containing protein</fullName>
    </recommendedName>
</protein>
<reference evidence="2 3" key="1">
    <citation type="submission" date="2014-06" db="EMBL/GenBank/DDBJ databases">
        <title>The genome of the endonuclear symbiont Nucleicultrix amoebiphila.</title>
        <authorList>
            <person name="Schulz F."/>
            <person name="Horn M."/>
        </authorList>
    </citation>
    <scope>NUCLEOTIDE SEQUENCE [LARGE SCALE GENOMIC DNA]</scope>
    <source>
        <strain evidence="2 3">FS5</strain>
    </source>
</reference>
<evidence type="ECO:0000256" key="1">
    <source>
        <dbReference type="SAM" id="SignalP"/>
    </source>
</evidence>
<feature type="signal peptide" evidence="1">
    <location>
        <begin position="1"/>
        <end position="36"/>
    </location>
</feature>
<dbReference type="EMBL" id="CP008743">
    <property type="protein sequence ID" value="ARN85037.1"/>
    <property type="molecule type" value="Genomic_DNA"/>
</dbReference>
<name>A0A1W6N5B1_9PROT</name>
<dbReference type="Pfam" id="PF14903">
    <property type="entry name" value="WG_beta_rep"/>
    <property type="match status" value="3"/>
</dbReference>
<dbReference type="InterPro" id="IPR032774">
    <property type="entry name" value="WG_beta_rep"/>
</dbReference>
<dbReference type="Proteomes" id="UP000237351">
    <property type="component" value="Chromosome"/>
</dbReference>
<organism evidence="2 3">
    <name type="scientific">Candidatus Nucleicultrix amoebiphila FS5</name>
    <dbReference type="NCBI Taxonomy" id="1414854"/>
    <lineage>
        <taxon>Bacteria</taxon>
        <taxon>Pseudomonadati</taxon>
        <taxon>Pseudomonadota</taxon>
        <taxon>Alphaproteobacteria</taxon>
        <taxon>Holosporales</taxon>
        <taxon>Candidatus Nucleicultricaceae</taxon>
        <taxon>Candidatus Nucleicultrix</taxon>
    </lineage>
</organism>
<feature type="chain" id="PRO_5012551944" description="WG repeat-containing protein" evidence="1">
    <location>
        <begin position="37"/>
        <end position="228"/>
    </location>
</feature>
<keyword evidence="1" id="KW-0732">Signal</keyword>
<dbReference type="PANTHER" id="PTHR37841:SF1">
    <property type="entry name" value="DUF3298 DOMAIN-CONTAINING PROTEIN"/>
    <property type="match status" value="1"/>
</dbReference>
<proteinExistence type="predicted"/>
<evidence type="ECO:0008006" key="4">
    <source>
        <dbReference type="Google" id="ProtNLM"/>
    </source>
</evidence>
<evidence type="ECO:0000313" key="2">
    <source>
        <dbReference type="EMBL" id="ARN85037.1"/>
    </source>
</evidence>
<dbReference type="STRING" id="1414854.GQ61_06735"/>
<accession>A0A1W6N5B1</accession>
<evidence type="ECO:0000313" key="3">
    <source>
        <dbReference type="Proteomes" id="UP000237351"/>
    </source>
</evidence>
<keyword evidence="3" id="KW-1185">Reference proteome</keyword>
<dbReference type="AlphaFoldDB" id="A0A1W6N5B1"/>